<reference evidence="7" key="1">
    <citation type="submission" date="2022-03" db="EMBL/GenBank/DDBJ databases">
        <authorList>
            <person name="Tunstrom K."/>
        </authorList>
    </citation>
    <scope>NUCLEOTIDE SEQUENCE</scope>
</reference>
<proteinExistence type="predicted"/>
<dbReference type="InterPro" id="IPR057251">
    <property type="entry name" value="FP_C"/>
</dbReference>
<keyword evidence="1" id="KW-0479">Metal-binding</keyword>
<evidence type="ECO:0000256" key="3">
    <source>
        <dbReference type="ARBA" id="ARBA00022833"/>
    </source>
</evidence>
<dbReference type="InterPro" id="IPR019786">
    <property type="entry name" value="Zinc_finger_PHD-type_CS"/>
</dbReference>
<accession>A0AAU9UTT7</accession>
<evidence type="ECO:0000313" key="8">
    <source>
        <dbReference type="Proteomes" id="UP001153954"/>
    </source>
</evidence>
<evidence type="ECO:0000256" key="5">
    <source>
        <dbReference type="SAM" id="Coils"/>
    </source>
</evidence>
<evidence type="ECO:0000256" key="1">
    <source>
        <dbReference type="ARBA" id="ARBA00022723"/>
    </source>
</evidence>
<dbReference type="GO" id="GO:0008270">
    <property type="term" value="F:zinc ion binding"/>
    <property type="evidence" value="ECO:0007669"/>
    <property type="project" value="UniProtKB-KW"/>
</dbReference>
<protein>
    <recommendedName>
        <fullName evidence="6">PHD-type domain-containing protein</fullName>
    </recommendedName>
</protein>
<keyword evidence="8" id="KW-1185">Reference proteome</keyword>
<evidence type="ECO:0000256" key="2">
    <source>
        <dbReference type="ARBA" id="ARBA00022771"/>
    </source>
</evidence>
<dbReference type="InterPro" id="IPR011011">
    <property type="entry name" value="Znf_FYVE_PHD"/>
</dbReference>
<gene>
    <name evidence="7" type="ORF">EEDITHA_LOCUS16231</name>
</gene>
<comment type="caution">
    <text evidence="7">The sequence shown here is derived from an EMBL/GenBank/DDBJ whole genome shotgun (WGS) entry which is preliminary data.</text>
</comment>
<keyword evidence="5" id="KW-0175">Coiled coil</keyword>
<organism evidence="7 8">
    <name type="scientific">Euphydryas editha</name>
    <name type="common">Edith's checkerspot</name>
    <dbReference type="NCBI Taxonomy" id="104508"/>
    <lineage>
        <taxon>Eukaryota</taxon>
        <taxon>Metazoa</taxon>
        <taxon>Ecdysozoa</taxon>
        <taxon>Arthropoda</taxon>
        <taxon>Hexapoda</taxon>
        <taxon>Insecta</taxon>
        <taxon>Pterygota</taxon>
        <taxon>Neoptera</taxon>
        <taxon>Endopterygota</taxon>
        <taxon>Lepidoptera</taxon>
        <taxon>Glossata</taxon>
        <taxon>Ditrysia</taxon>
        <taxon>Papilionoidea</taxon>
        <taxon>Nymphalidae</taxon>
        <taxon>Nymphalinae</taxon>
        <taxon>Euphydryas</taxon>
    </lineage>
</organism>
<dbReference type="InterPro" id="IPR001965">
    <property type="entry name" value="Znf_PHD"/>
</dbReference>
<dbReference type="PROSITE" id="PS01359">
    <property type="entry name" value="ZF_PHD_1"/>
    <property type="match status" value="1"/>
</dbReference>
<evidence type="ECO:0000256" key="4">
    <source>
        <dbReference type="PROSITE-ProRule" id="PRU00146"/>
    </source>
</evidence>
<feature type="coiled-coil region" evidence="5">
    <location>
        <begin position="150"/>
        <end position="184"/>
    </location>
</feature>
<dbReference type="Pfam" id="PF25298">
    <property type="entry name" value="Baculo_FP_2nd"/>
    <property type="match status" value="1"/>
</dbReference>
<keyword evidence="2 4" id="KW-0863">Zinc-finger</keyword>
<dbReference type="Gene3D" id="3.30.40.10">
    <property type="entry name" value="Zinc/RING finger domain, C3HC4 (zinc finger)"/>
    <property type="match status" value="1"/>
</dbReference>
<dbReference type="Proteomes" id="UP001153954">
    <property type="component" value="Unassembled WGS sequence"/>
</dbReference>
<evidence type="ECO:0000259" key="6">
    <source>
        <dbReference type="PROSITE" id="PS50016"/>
    </source>
</evidence>
<dbReference type="SUPFAM" id="SSF57903">
    <property type="entry name" value="FYVE/PHD zinc finger"/>
    <property type="match status" value="1"/>
</dbReference>
<dbReference type="EMBL" id="CAKOGL010000023">
    <property type="protein sequence ID" value="CAH2101477.1"/>
    <property type="molecule type" value="Genomic_DNA"/>
</dbReference>
<dbReference type="InterPro" id="IPR013083">
    <property type="entry name" value="Znf_RING/FYVE/PHD"/>
</dbReference>
<sequence>MSNNCAGCPNQHKGSLFLQCCRCEDKYHHTCVNFSKELFLSLTKEYKDTWVCPTCRSKEPRLGDNSNTPIRVVAAAVPVTPQCENVTQRIKPRGRVTCESLSADTIRAIIREELDKKFDTQIRDIQVKLASLDEVLAHFNSEFEKVKSQCESQTAIITQLQRDKEELRATCTDLSQRITQAEQLSRTCNVEIQCVPENKNENVYNTVHQLANTIKCPLSDSDINYCTRIAKLNSKSPRPRSILVKFSSRRLRDNFLAGVIKFNRNHPTEKLNTSHLGYGGEKKSAVFVSEHLTLDTKRLHAEARRKAKELNYRYCWVRDGKVFLRKTDSSSYIFVKDSLVLNKLS</sequence>
<name>A0AAU9UTT7_EUPED</name>
<dbReference type="SMART" id="SM00249">
    <property type="entry name" value="PHD"/>
    <property type="match status" value="1"/>
</dbReference>
<feature type="domain" description="PHD-type" evidence="6">
    <location>
        <begin position="2"/>
        <end position="58"/>
    </location>
</feature>
<evidence type="ECO:0000313" key="7">
    <source>
        <dbReference type="EMBL" id="CAH2101477.1"/>
    </source>
</evidence>
<dbReference type="PROSITE" id="PS50016">
    <property type="entry name" value="ZF_PHD_2"/>
    <property type="match status" value="1"/>
</dbReference>
<dbReference type="AlphaFoldDB" id="A0AAU9UTT7"/>
<dbReference type="InterPro" id="IPR019787">
    <property type="entry name" value="Znf_PHD-finger"/>
</dbReference>
<keyword evidence="3" id="KW-0862">Zinc</keyword>